<evidence type="ECO:0000256" key="1">
    <source>
        <dbReference type="SAM" id="MobiDB-lite"/>
    </source>
</evidence>
<proteinExistence type="predicted"/>
<feature type="region of interest" description="Disordered" evidence="1">
    <location>
        <begin position="70"/>
        <end position="89"/>
    </location>
</feature>
<protein>
    <submittedName>
        <fullName evidence="3">Uncharacterized protein</fullName>
    </submittedName>
</protein>
<name>A0A914GQ07_GLORO</name>
<organism evidence="2 3">
    <name type="scientific">Globodera rostochiensis</name>
    <name type="common">Golden nematode worm</name>
    <name type="synonym">Heterodera rostochiensis</name>
    <dbReference type="NCBI Taxonomy" id="31243"/>
    <lineage>
        <taxon>Eukaryota</taxon>
        <taxon>Metazoa</taxon>
        <taxon>Ecdysozoa</taxon>
        <taxon>Nematoda</taxon>
        <taxon>Chromadorea</taxon>
        <taxon>Rhabditida</taxon>
        <taxon>Tylenchina</taxon>
        <taxon>Tylenchomorpha</taxon>
        <taxon>Tylenchoidea</taxon>
        <taxon>Heteroderidae</taxon>
        <taxon>Heteroderinae</taxon>
        <taxon>Globodera</taxon>
    </lineage>
</organism>
<evidence type="ECO:0000313" key="3">
    <source>
        <dbReference type="WBParaSite" id="Gr19_v10_g10103.t1"/>
    </source>
</evidence>
<dbReference type="WBParaSite" id="Gr19_v10_g10103.t1">
    <property type="protein sequence ID" value="Gr19_v10_g10103.t1"/>
    <property type="gene ID" value="Gr19_v10_g10103"/>
</dbReference>
<dbReference type="Proteomes" id="UP000887572">
    <property type="component" value="Unplaced"/>
</dbReference>
<dbReference type="AlphaFoldDB" id="A0A914GQ07"/>
<keyword evidence="2" id="KW-1185">Reference proteome</keyword>
<evidence type="ECO:0000313" key="2">
    <source>
        <dbReference type="Proteomes" id="UP000887572"/>
    </source>
</evidence>
<sequence>MARNTAGRRREGNEADERPLTYQKLLDQLLRCAPEASCIVCRLTADSLAQRIVHAHARLLVTADGCGRGNKPIQQTNTRSSSSSASETATFPVTTTLLPPIRYGSAPEGEEEVFQPPAPLLAGAHVSGMPAYLEMYRRCTSSSSRSAGCCGGCFGAAPNQYHCPYAFIMLPNGIVDALPFFIGTPSVNNLDFFKMSIEISFVDQRLLNFLADRLSTISETTLFIETTYTEARSWGIIRKHIWPIVKNNICFLKLRDYDLDCLQQTNPDILLDAPNLRAISRTPAQRVGSWLFAQREDHIPKMLRCSLSENVLGKLEDEFVSGIHSPFVSENDMTQEKLTLKHAYDNVWLLVRHPIEKDDEQWRVLEKMAIEWTWEEKYRITICFNDNGIGEGIVD</sequence>
<reference evidence="3" key="1">
    <citation type="submission" date="2022-11" db="UniProtKB">
        <authorList>
            <consortium name="WormBaseParasite"/>
        </authorList>
    </citation>
    <scope>IDENTIFICATION</scope>
</reference>
<accession>A0A914GQ07</accession>